<organism evidence="2 3">
    <name type="scientific">Cryptosporangium japonicum</name>
    <dbReference type="NCBI Taxonomy" id="80872"/>
    <lineage>
        <taxon>Bacteria</taxon>
        <taxon>Bacillati</taxon>
        <taxon>Actinomycetota</taxon>
        <taxon>Actinomycetes</taxon>
        <taxon>Cryptosporangiales</taxon>
        <taxon>Cryptosporangiaceae</taxon>
        <taxon>Cryptosporangium</taxon>
    </lineage>
</organism>
<evidence type="ECO:0000313" key="3">
    <source>
        <dbReference type="Proteomes" id="UP001500967"/>
    </source>
</evidence>
<dbReference type="Proteomes" id="UP001500967">
    <property type="component" value="Unassembled WGS sequence"/>
</dbReference>
<evidence type="ECO:0000313" key="2">
    <source>
        <dbReference type="EMBL" id="GAA0237476.1"/>
    </source>
</evidence>
<comment type="caution">
    <text evidence="2">The sequence shown here is derived from an EMBL/GenBank/DDBJ whole genome shotgun (WGS) entry which is preliminary data.</text>
</comment>
<protein>
    <submittedName>
        <fullName evidence="2">Uncharacterized protein</fullName>
    </submittedName>
</protein>
<gene>
    <name evidence="2" type="ORF">GCM10009539_23430</name>
</gene>
<name>A0ABP3DPA0_9ACTN</name>
<accession>A0ABP3DPA0</accession>
<evidence type="ECO:0000256" key="1">
    <source>
        <dbReference type="SAM" id="MobiDB-lite"/>
    </source>
</evidence>
<feature type="region of interest" description="Disordered" evidence="1">
    <location>
        <begin position="57"/>
        <end position="77"/>
    </location>
</feature>
<dbReference type="RefSeq" id="WP_344648790.1">
    <property type="nucleotide sequence ID" value="NZ_BAAAGX010000009.1"/>
</dbReference>
<reference evidence="3" key="1">
    <citation type="journal article" date="2019" name="Int. J. Syst. Evol. Microbiol.">
        <title>The Global Catalogue of Microorganisms (GCM) 10K type strain sequencing project: providing services to taxonomists for standard genome sequencing and annotation.</title>
        <authorList>
            <consortium name="The Broad Institute Genomics Platform"/>
            <consortium name="The Broad Institute Genome Sequencing Center for Infectious Disease"/>
            <person name="Wu L."/>
            <person name="Ma J."/>
        </authorList>
    </citation>
    <scope>NUCLEOTIDE SEQUENCE [LARGE SCALE GENOMIC DNA]</scope>
    <source>
        <strain evidence="3">JCM 10425</strain>
    </source>
</reference>
<sequence length="77" mass="8208">MSLPLPPSDAGDAELWLAGYELRTAHLPADGSAECPICHTNWECAAYRNGVEMMRAATDGPPPPLEERWSGSGRAVG</sequence>
<dbReference type="EMBL" id="BAAAGX010000009">
    <property type="protein sequence ID" value="GAA0237476.1"/>
    <property type="molecule type" value="Genomic_DNA"/>
</dbReference>
<keyword evidence="3" id="KW-1185">Reference proteome</keyword>
<proteinExistence type="predicted"/>